<organism evidence="3">
    <name type="scientific">Ananas comosus var. bracteatus</name>
    <name type="common">red pineapple</name>
    <dbReference type="NCBI Taxonomy" id="296719"/>
    <lineage>
        <taxon>Eukaryota</taxon>
        <taxon>Viridiplantae</taxon>
        <taxon>Streptophyta</taxon>
        <taxon>Embryophyta</taxon>
        <taxon>Tracheophyta</taxon>
        <taxon>Spermatophyta</taxon>
        <taxon>Magnoliopsida</taxon>
        <taxon>Liliopsida</taxon>
        <taxon>Poales</taxon>
        <taxon>Bromeliaceae</taxon>
        <taxon>Bromelioideae</taxon>
        <taxon>Ananas</taxon>
    </lineage>
</organism>
<gene>
    <name evidence="3" type="ORF">CB5_LOCUS23850</name>
</gene>
<reference evidence="3" key="1">
    <citation type="submission" date="2020-07" db="EMBL/GenBank/DDBJ databases">
        <authorList>
            <person name="Lin J."/>
        </authorList>
    </citation>
    <scope>NUCLEOTIDE SEQUENCE</scope>
</reference>
<dbReference type="PANTHER" id="PTHR33223:SF11">
    <property type="entry name" value="ELEMENT PROTEIN, PUTATIVE-RELATED"/>
    <property type="match status" value="1"/>
</dbReference>
<dbReference type="AlphaFoldDB" id="A0A6V7QBR2"/>
<proteinExistence type="predicted"/>
<feature type="compositionally biased region" description="Polar residues" evidence="1">
    <location>
        <begin position="1"/>
        <end position="15"/>
    </location>
</feature>
<name>A0A6V7QBR2_ANACO</name>
<protein>
    <recommendedName>
        <fullName evidence="2">Retrotransposon gag domain-containing protein</fullName>
    </recommendedName>
</protein>
<accession>A0A6V7QBR2</accession>
<feature type="region of interest" description="Disordered" evidence="1">
    <location>
        <begin position="1"/>
        <end position="23"/>
    </location>
</feature>
<evidence type="ECO:0000259" key="2">
    <source>
        <dbReference type="Pfam" id="PF03732"/>
    </source>
</evidence>
<dbReference type="InterPro" id="IPR005162">
    <property type="entry name" value="Retrotrans_gag_dom"/>
</dbReference>
<sequence>MNTLQPAQTTPSISLQPAPVEPHNHQSNFLMTKEEIQELISSQLKQTIDEAAPKQKSRGHLYPIEYDSIPFPDGYIVPKFKTFYGIGNPDQHLAHFRATCGNTRGNSALLLRQFPQSLSGVAFEWYYSLDDESITTWDEMEEAFRTKFATVSDKITIADMVAIRRRKGESMPEYITRWRNLSIKCEQPIEQTQAVGLLMGNVDNWMAPFLCTTKCTTFHDLILNVSRLERTNPHALTNFQIQKPKREESKRVEHFKAVHTNVLEKRKKAMTTAAE</sequence>
<evidence type="ECO:0000313" key="3">
    <source>
        <dbReference type="EMBL" id="CAD1840639.1"/>
    </source>
</evidence>
<evidence type="ECO:0000256" key="1">
    <source>
        <dbReference type="SAM" id="MobiDB-lite"/>
    </source>
</evidence>
<dbReference type="PANTHER" id="PTHR33223">
    <property type="entry name" value="CCHC-TYPE DOMAIN-CONTAINING PROTEIN"/>
    <property type="match status" value="1"/>
</dbReference>
<feature type="domain" description="Retrotransposon gag" evidence="2">
    <location>
        <begin position="114"/>
        <end position="196"/>
    </location>
</feature>
<dbReference type="EMBL" id="LR862135">
    <property type="protein sequence ID" value="CAD1840639.1"/>
    <property type="molecule type" value="Genomic_DNA"/>
</dbReference>
<dbReference type="Pfam" id="PF03732">
    <property type="entry name" value="Retrotrans_gag"/>
    <property type="match status" value="1"/>
</dbReference>